<keyword evidence="5" id="KW-1185">Reference proteome</keyword>
<dbReference type="PANTHER" id="PTHR17224:SF1">
    <property type="entry name" value="PEPTIDYL-TRNA HYDROLASE"/>
    <property type="match status" value="1"/>
</dbReference>
<dbReference type="OrthoDB" id="1711136at2759"/>
<dbReference type="Pfam" id="PF01195">
    <property type="entry name" value="Pept_tRNA_hydro"/>
    <property type="match status" value="1"/>
</dbReference>
<name>A0A0L6VVF4_9BASI</name>
<evidence type="ECO:0008006" key="6">
    <source>
        <dbReference type="Google" id="ProtNLM"/>
    </source>
</evidence>
<protein>
    <recommendedName>
        <fullName evidence="6">Peptidyl-tRNA hydrolase</fullName>
    </recommendedName>
</protein>
<dbReference type="SUPFAM" id="SSF53178">
    <property type="entry name" value="Peptidyl-tRNA hydrolase-like"/>
    <property type="match status" value="1"/>
</dbReference>
<dbReference type="STRING" id="27349.A0A0L6VVF4"/>
<dbReference type="Proteomes" id="UP000037035">
    <property type="component" value="Unassembled WGS sequence"/>
</dbReference>
<dbReference type="GO" id="GO:0004045">
    <property type="term" value="F:peptidyl-tRNA hydrolase activity"/>
    <property type="evidence" value="ECO:0007669"/>
    <property type="project" value="InterPro"/>
</dbReference>
<evidence type="ECO:0000313" key="4">
    <source>
        <dbReference type="EMBL" id="KNZ64205.1"/>
    </source>
</evidence>
<sequence length="252" mass="28401">MALNLVVVALGNYTHPLTRHSIAQLTLENIHNLLNHYHRHPSPSLASEIQSTQSSSQISDHLRLSKPNLAWMATHHFQLDHPPHSSSSPLCLHLLKPRAAMNISGPVVQSYHSQLSKASDQLKLIIIHDELDLKPLHVRLKQYPQSSKHKGHNGLRSVLSSLKTPSYSPHNLYTIAIGIGRDTNNPTRKDSQHVASWVLSPLTRSEINACSWHPEYNLNRQPDSVVLQVWDLILDIILQAKKKKNPANVKYI</sequence>
<keyword evidence="1" id="KW-0820">tRNA-binding</keyword>
<dbReference type="PANTHER" id="PTHR17224">
    <property type="entry name" value="PEPTIDYL-TRNA HYDROLASE"/>
    <property type="match status" value="1"/>
</dbReference>
<dbReference type="InterPro" id="IPR001328">
    <property type="entry name" value="Pept_tRNA_hydro"/>
</dbReference>
<evidence type="ECO:0000313" key="5">
    <source>
        <dbReference type="Proteomes" id="UP000037035"/>
    </source>
</evidence>
<organism evidence="4 5">
    <name type="scientific">Puccinia sorghi</name>
    <dbReference type="NCBI Taxonomy" id="27349"/>
    <lineage>
        <taxon>Eukaryota</taxon>
        <taxon>Fungi</taxon>
        <taxon>Dikarya</taxon>
        <taxon>Basidiomycota</taxon>
        <taxon>Pucciniomycotina</taxon>
        <taxon>Pucciniomycetes</taxon>
        <taxon>Pucciniales</taxon>
        <taxon>Pucciniaceae</taxon>
        <taxon>Puccinia</taxon>
    </lineage>
</organism>
<keyword evidence="3" id="KW-0694">RNA-binding</keyword>
<dbReference type="InterPro" id="IPR036416">
    <property type="entry name" value="Pept_tRNA_hydro_sf"/>
</dbReference>
<dbReference type="EMBL" id="LAVV01000621">
    <property type="protein sequence ID" value="KNZ64205.1"/>
    <property type="molecule type" value="Genomic_DNA"/>
</dbReference>
<comment type="caution">
    <text evidence="4">The sequence shown here is derived from an EMBL/GenBank/DDBJ whole genome shotgun (WGS) entry which is preliminary data.</text>
</comment>
<dbReference type="VEuPathDB" id="FungiDB:VP01_1055g3"/>
<evidence type="ECO:0000256" key="1">
    <source>
        <dbReference type="ARBA" id="ARBA00022555"/>
    </source>
</evidence>
<proteinExistence type="predicted"/>
<keyword evidence="2" id="KW-0378">Hydrolase</keyword>
<dbReference type="GO" id="GO:0000049">
    <property type="term" value="F:tRNA binding"/>
    <property type="evidence" value="ECO:0007669"/>
    <property type="project" value="UniProtKB-KW"/>
</dbReference>
<dbReference type="AlphaFoldDB" id="A0A0L6VVF4"/>
<dbReference type="Gene3D" id="3.40.50.1470">
    <property type="entry name" value="Peptidyl-tRNA hydrolase"/>
    <property type="match status" value="1"/>
</dbReference>
<gene>
    <name evidence="4" type="ORF">VP01_1055g3</name>
</gene>
<reference evidence="4 5" key="1">
    <citation type="submission" date="2015-08" db="EMBL/GenBank/DDBJ databases">
        <title>Next Generation Sequencing and Analysis of the Genome of Puccinia sorghi L Schw, the Causal Agent of Maize Common Rust.</title>
        <authorList>
            <person name="Rochi L."/>
            <person name="Burguener G."/>
            <person name="Darino M."/>
            <person name="Turjanski A."/>
            <person name="Kreff E."/>
            <person name="Dieguez M.J."/>
            <person name="Sacco F."/>
        </authorList>
    </citation>
    <scope>NUCLEOTIDE SEQUENCE [LARGE SCALE GENOMIC DNA]</scope>
    <source>
        <strain evidence="4 5">RO10H11247</strain>
    </source>
</reference>
<evidence type="ECO:0000256" key="2">
    <source>
        <dbReference type="ARBA" id="ARBA00022801"/>
    </source>
</evidence>
<accession>A0A0L6VVF4</accession>
<evidence type="ECO:0000256" key="3">
    <source>
        <dbReference type="ARBA" id="ARBA00022884"/>
    </source>
</evidence>